<keyword evidence="7" id="KW-0411">Iron-sulfur</keyword>
<evidence type="ECO:0000256" key="1">
    <source>
        <dbReference type="ARBA" id="ARBA00004572"/>
    </source>
</evidence>
<accession>A0A6I9X6X5</accession>
<evidence type="ECO:0000256" key="2">
    <source>
        <dbReference type="ARBA" id="ARBA00022692"/>
    </source>
</evidence>
<proteinExistence type="predicted"/>
<evidence type="ECO:0000256" key="4">
    <source>
        <dbReference type="ARBA" id="ARBA00022723"/>
    </source>
</evidence>
<evidence type="ECO:0000313" key="12">
    <source>
        <dbReference type="Proteomes" id="UP000504617"/>
    </source>
</evidence>
<evidence type="ECO:0000256" key="6">
    <source>
        <dbReference type="ARBA" id="ARBA00023004"/>
    </source>
</evidence>
<dbReference type="InterPro" id="IPR018967">
    <property type="entry name" value="FeS-contain_CDGSH-typ"/>
</dbReference>
<dbReference type="GO" id="GO:0005741">
    <property type="term" value="C:mitochondrial outer membrane"/>
    <property type="evidence" value="ECO:0007669"/>
    <property type="project" value="UniProtKB-SubCell"/>
</dbReference>
<evidence type="ECO:0000256" key="5">
    <source>
        <dbReference type="ARBA" id="ARBA00022989"/>
    </source>
</evidence>
<dbReference type="Pfam" id="PF10660">
    <property type="entry name" value="MitoNEET_N"/>
    <property type="match status" value="1"/>
</dbReference>
<dbReference type="SMART" id="SM00704">
    <property type="entry name" value="ZnF_CDGSH"/>
    <property type="match status" value="1"/>
</dbReference>
<dbReference type="RefSeq" id="XP_013911209.1">
    <property type="nucleotide sequence ID" value="XM_014055734.1"/>
</dbReference>
<keyword evidence="5 10" id="KW-1133">Transmembrane helix</keyword>
<organism evidence="12 13">
    <name type="scientific">Thamnophis sirtalis</name>
    <dbReference type="NCBI Taxonomy" id="35019"/>
    <lineage>
        <taxon>Eukaryota</taxon>
        <taxon>Metazoa</taxon>
        <taxon>Chordata</taxon>
        <taxon>Craniata</taxon>
        <taxon>Vertebrata</taxon>
        <taxon>Euteleostomi</taxon>
        <taxon>Lepidosauria</taxon>
        <taxon>Squamata</taxon>
        <taxon>Bifurcata</taxon>
        <taxon>Unidentata</taxon>
        <taxon>Episquamata</taxon>
        <taxon>Toxicofera</taxon>
        <taxon>Serpentes</taxon>
        <taxon>Colubroidea</taxon>
        <taxon>Colubridae</taxon>
        <taxon>Natricinae</taxon>
        <taxon>Thamnophis</taxon>
    </lineage>
</organism>
<evidence type="ECO:0000313" key="13">
    <source>
        <dbReference type="RefSeq" id="XP_013911209.1"/>
    </source>
</evidence>
<keyword evidence="8 10" id="KW-0472">Membrane</keyword>
<keyword evidence="2 10" id="KW-0812">Transmembrane</keyword>
<dbReference type="PANTHER" id="PTHR13680:SF5">
    <property type="entry name" value="CDGSH IRON-SULFUR DOMAIN-CONTAINING PROTEIN 1"/>
    <property type="match status" value="1"/>
</dbReference>
<dbReference type="KEGG" id="tsr:106540564"/>
<evidence type="ECO:0000256" key="9">
    <source>
        <dbReference type="ARBA" id="ARBA00034078"/>
    </source>
</evidence>
<dbReference type="OrthoDB" id="449252at2759"/>
<protein>
    <submittedName>
        <fullName evidence="13">CDGSH iron-sulfur domain-containing protein 1-like</fullName>
    </submittedName>
</protein>
<keyword evidence="4" id="KW-0479">Metal-binding</keyword>
<keyword evidence="6" id="KW-0408">Iron</keyword>
<evidence type="ECO:0000256" key="10">
    <source>
        <dbReference type="SAM" id="Phobius"/>
    </source>
</evidence>
<dbReference type="GO" id="GO:0010506">
    <property type="term" value="P:regulation of autophagy"/>
    <property type="evidence" value="ECO:0007669"/>
    <property type="project" value="InterPro"/>
</dbReference>
<dbReference type="GO" id="GO:0051537">
    <property type="term" value="F:2 iron, 2 sulfur cluster binding"/>
    <property type="evidence" value="ECO:0007669"/>
    <property type="project" value="UniProtKB-KW"/>
</dbReference>
<dbReference type="Proteomes" id="UP000504617">
    <property type="component" value="Unplaced"/>
</dbReference>
<evidence type="ECO:0000256" key="3">
    <source>
        <dbReference type="ARBA" id="ARBA00022714"/>
    </source>
</evidence>
<comment type="cofactor">
    <cofactor evidence="9">
        <name>[2Fe-2S] cluster</name>
        <dbReference type="ChEBI" id="CHEBI:190135"/>
    </cofactor>
</comment>
<dbReference type="InterPro" id="IPR019610">
    <property type="entry name" value="FeS-contain_mitoNEET_N"/>
</dbReference>
<dbReference type="GO" id="GO:0046872">
    <property type="term" value="F:metal ion binding"/>
    <property type="evidence" value="ECO:0007669"/>
    <property type="project" value="UniProtKB-KW"/>
</dbReference>
<dbReference type="AlphaFoldDB" id="A0A6I9X6X5"/>
<dbReference type="InterPro" id="IPR045131">
    <property type="entry name" value="CISD1/2"/>
</dbReference>
<dbReference type="GeneID" id="106540564"/>
<gene>
    <name evidence="13" type="primary">LOC106540564</name>
</gene>
<dbReference type="PANTHER" id="PTHR13680">
    <property type="entry name" value="CDGSH IRON-SULFUR DOMAIN-CONTAINING PROTEIN 1"/>
    <property type="match status" value="1"/>
</dbReference>
<sequence length="102" mass="11586">YFSLSVEWIAAVAFAAGTAAVGYFAYKKYFSKGKGCSGMVNLHIQKDNPKVVHAFDMEDLGEKAVYCRCWRSKTVREQQAQIPCKFFIVNVFVEFPKQNNDC</sequence>
<keyword evidence="12" id="KW-1185">Reference proteome</keyword>
<feature type="transmembrane region" description="Helical" evidence="10">
    <location>
        <begin position="6"/>
        <end position="26"/>
    </location>
</feature>
<dbReference type="InterPro" id="IPR042216">
    <property type="entry name" value="MitoNEET_CISD"/>
</dbReference>
<name>A0A6I9X6X5_9SAUR</name>
<evidence type="ECO:0000259" key="11">
    <source>
        <dbReference type="SMART" id="SM00704"/>
    </source>
</evidence>
<feature type="domain" description="Iron-binding zinc finger CDGSH type" evidence="11">
    <location>
        <begin position="50"/>
        <end position="78"/>
    </location>
</feature>
<comment type="subcellular location">
    <subcellularLocation>
        <location evidence="1">Mitochondrion outer membrane</location>
        <topology evidence="1">Single-pass membrane protein</topology>
    </subcellularLocation>
</comment>
<evidence type="ECO:0000256" key="8">
    <source>
        <dbReference type="ARBA" id="ARBA00023136"/>
    </source>
</evidence>
<dbReference type="Gene3D" id="3.40.5.90">
    <property type="entry name" value="CDGSH iron-sulfur domain, mitoNEET-type"/>
    <property type="match status" value="1"/>
</dbReference>
<reference evidence="13" key="1">
    <citation type="submission" date="2025-08" db="UniProtKB">
        <authorList>
            <consortium name="RefSeq"/>
        </authorList>
    </citation>
    <scope>IDENTIFICATION</scope>
    <source>
        <tissue evidence="13">Skeletal muscle</tissue>
    </source>
</reference>
<evidence type="ECO:0000256" key="7">
    <source>
        <dbReference type="ARBA" id="ARBA00023014"/>
    </source>
</evidence>
<keyword evidence="3" id="KW-0001">2Fe-2S</keyword>
<feature type="non-terminal residue" evidence="13">
    <location>
        <position position="1"/>
    </location>
</feature>